<keyword evidence="1" id="KW-1133">Transmembrane helix</keyword>
<gene>
    <name evidence="2" type="primary">ORF151696</name>
    <name evidence="3" type="synonym">ORF151700</name>
</gene>
<evidence type="ECO:0000313" key="2">
    <source>
        <dbReference type="EMBL" id="CEK86078.1"/>
    </source>
</evidence>
<dbReference type="EMBL" id="HACG01039213">
    <property type="protein sequence ID" value="CEK86078.1"/>
    <property type="molecule type" value="Transcribed_RNA"/>
</dbReference>
<evidence type="ECO:0000313" key="3">
    <source>
        <dbReference type="EMBL" id="CEK86079.1"/>
    </source>
</evidence>
<keyword evidence="1" id="KW-0472">Membrane</keyword>
<name>A0A0B7AZ78_9EUPU</name>
<evidence type="ECO:0000256" key="1">
    <source>
        <dbReference type="SAM" id="Phobius"/>
    </source>
</evidence>
<accession>A0A0B7AZ78</accession>
<reference evidence="2" key="1">
    <citation type="submission" date="2014-12" db="EMBL/GenBank/DDBJ databases">
        <title>Insight into the proteome of Arion vulgaris.</title>
        <authorList>
            <person name="Aradska J."/>
            <person name="Bulat T."/>
            <person name="Smidak R."/>
            <person name="Sarate P."/>
            <person name="Gangsoo J."/>
            <person name="Sialana F."/>
            <person name="Bilban M."/>
            <person name="Lubec G."/>
        </authorList>
    </citation>
    <scope>NUCLEOTIDE SEQUENCE</scope>
    <source>
        <tissue evidence="2">Skin</tissue>
    </source>
</reference>
<sequence length="83" mass="9128">MVASDFSTSGVDCGPTRRIVVKEVRDKTRKRCHPQEKGRLPFNPLLGSWFQPKQQPLVGGFCSVLSWGLTLVPVFLSGLSPSV</sequence>
<proteinExistence type="predicted"/>
<feature type="non-terminal residue" evidence="2">
    <location>
        <position position="83"/>
    </location>
</feature>
<feature type="transmembrane region" description="Helical" evidence="1">
    <location>
        <begin position="57"/>
        <end position="76"/>
    </location>
</feature>
<dbReference type="AlphaFoldDB" id="A0A0B7AZ78"/>
<keyword evidence="1" id="KW-0812">Transmembrane</keyword>
<organism evidence="2">
    <name type="scientific">Arion vulgaris</name>
    <dbReference type="NCBI Taxonomy" id="1028688"/>
    <lineage>
        <taxon>Eukaryota</taxon>
        <taxon>Metazoa</taxon>
        <taxon>Spiralia</taxon>
        <taxon>Lophotrochozoa</taxon>
        <taxon>Mollusca</taxon>
        <taxon>Gastropoda</taxon>
        <taxon>Heterobranchia</taxon>
        <taxon>Euthyneura</taxon>
        <taxon>Panpulmonata</taxon>
        <taxon>Eupulmonata</taxon>
        <taxon>Stylommatophora</taxon>
        <taxon>Helicina</taxon>
        <taxon>Arionoidea</taxon>
        <taxon>Arionidae</taxon>
        <taxon>Arion</taxon>
    </lineage>
</organism>
<protein>
    <submittedName>
        <fullName evidence="2">Uncharacterized protein</fullName>
    </submittedName>
</protein>
<dbReference type="EMBL" id="HACG01039214">
    <property type="protein sequence ID" value="CEK86079.1"/>
    <property type="molecule type" value="Transcribed_RNA"/>
</dbReference>